<dbReference type="PRINTS" id="PR00313">
    <property type="entry name" value="CABNDNGRPT"/>
</dbReference>
<dbReference type="InterPro" id="IPR018511">
    <property type="entry name" value="Hemolysin-typ_Ca-bd_CS"/>
</dbReference>
<dbReference type="Proteomes" id="UP000500826">
    <property type="component" value="Chromosome"/>
</dbReference>
<dbReference type="EMBL" id="CP053418">
    <property type="protein sequence ID" value="QJW83671.1"/>
    <property type="molecule type" value="Genomic_DNA"/>
</dbReference>
<feature type="region of interest" description="Disordered" evidence="3">
    <location>
        <begin position="85"/>
        <end position="238"/>
    </location>
</feature>
<evidence type="ECO:0000313" key="4">
    <source>
        <dbReference type="EMBL" id="QJW83671.1"/>
    </source>
</evidence>
<evidence type="ECO:0008006" key="6">
    <source>
        <dbReference type="Google" id="ProtNLM"/>
    </source>
</evidence>
<evidence type="ECO:0000313" key="5">
    <source>
        <dbReference type="Proteomes" id="UP000500826"/>
    </source>
</evidence>
<feature type="region of interest" description="Disordered" evidence="3">
    <location>
        <begin position="1"/>
        <end position="22"/>
    </location>
</feature>
<gene>
    <name evidence="4" type="ORF">HK414_05215</name>
</gene>
<dbReference type="Gene3D" id="2.150.10.10">
    <property type="entry name" value="Serralysin-like metalloprotease, C-terminal"/>
    <property type="match status" value="2"/>
</dbReference>
<dbReference type="InterPro" id="IPR001343">
    <property type="entry name" value="Hemolysn_Ca-bd"/>
</dbReference>
<feature type="compositionally biased region" description="Basic and acidic residues" evidence="3">
    <location>
        <begin position="143"/>
        <end position="157"/>
    </location>
</feature>
<dbReference type="PROSITE" id="PS00330">
    <property type="entry name" value="HEMOLYSIN_CALCIUM"/>
    <property type="match status" value="2"/>
</dbReference>
<name>A0ABX6P3U5_9BURK</name>
<dbReference type="Pfam" id="PF00353">
    <property type="entry name" value="HemolysinCabind"/>
    <property type="match status" value="2"/>
</dbReference>
<sequence>MLFGSTAGNRTEGGTGNDYIEAGAGNDTLVGDDHDDTMVGGSGRDLFAFGPSTSEDFDRIQDLEVGDSLYFNGIHFDTLPGRHGSPGARGGHGDAAPAVQRPDHAVRAVRGQGRRGGGRTARPPQARRLPVRAVRRARHALHVRADAQRGQRLPERRQQRRPHPGPAGNDTLQGMDGNDTLDGGTGADLLRGGLGNDTYHRTTRATTSTANPARAAEPTPSSRPSATPPPATSSRTSR</sequence>
<evidence type="ECO:0000256" key="2">
    <source>
        <dbReference type="ARBA" id="ARBA00022525"/>
    </source>
</evidence>
<dbReference type="InterPro" id="IPR050557">
    <property type="entry name" value="RTX_toxin/Mannuronan_C5-epim"/>
</dbReference>
<dbReference type="PANTHER" id="PTHR38340:SF1">
    <property type="entry name" value="S-LAYER PROTEIN"/>
    <property type="match status" value="1"/>
</dbReference>
<dbReference type="InterPro" id="IPR011049">
    <property type="entry name" value="Serralysin-like_metalloprot_C"/>
</dbReference>
<proteinExistence type="predicted"/>
<accession>A0ABX6P3U5</accession>
<protein>
    <recommendedName>
        <fullName evidence="6">Calcium-binding protein</fullName>
    </recommendedName>
</protein>
<evidence type="ECO:0000256" key="3">
    <source>
        <dbReference type="SAM" id="MobiDB-lite"/>
    </source>
</evidence>
<reference evidence="4 5" key="1">
    <citation type="submission" date="2020-05" db="EMBL/GenBank/DDBJ databases">
        <title>Ramlibacter rhizophilus sp. nov., isolated from rhizosphere soil of national flower Mugunghwa from South Korea.</title>
        <authorList>
            <person name="Zheng-Fei Y."/>
            <person name="Huan T."/>
        </authorList>
    </citation>
    <scope>NUCLEOTIDE SEQUENCE [LARGE SCALE GENOMIC DNA]</scope>
    <source>
        <strain evidence="4 5">H242</strain>
    </source>
</reference>
<keyword evidence="5" id="KW-1185">Reference proteome</keyword>
<dbReference type="SUPFAM" id="SSF51120">
    <property type="entry name" value="beta-Roll"/>
    <property type="match status" value="2"/>
</dbReference>
<evidence type="ECO:0000256" key="1">
    <source>
        <dbReference type="ARBA" id="ARBA00004613"/>
    </source>
</evidence>
<dbReference type="PANTHER" id="PTHR38340">
    <property type="entry name" value="S-LAYER PROTEIN"/>
    <property type="match status" value="1"/>
</dbReference>
<organism evidence="4 5">
    <name type="scientific">Ramlibacter terrae</name>
    <dbReference type="NCBI Taxonomy" id="2732511"/>
    <lineage>
        <taxon>Bacteria</taxon>
        <taxon>Pseudomonadati</taxon>
        <taxon>Pseudomonadota</taxon>
        <taxon>Betaproteobacteria</taxon>
        <taxon>Burkholderiales</taxon>
        <taxon>Comamonadaceae</taxon>
        <taxon>Ramlibacter</taxon>
    </lineage>
</organism>
<comment type="subcellular location">
    <subcellularLocation>
        <location evidence="1">Secreted</location>
    </subcellularLocation>
</comment>
<feature type="compositionally biased region" description="Low complexity" evidence="3">
    <location>
        <begin position="204"/>
        <end position="225"/>
    </location>
</feature>
<feature type="compositionally biased region" description="Basic residues" evidence="3">
    <location>
        <begin position="129"/>
        <end position="142"/>
    </location>
</feature>
<keyword evidence="2" id="KW-0964">Secreted</keyword>